<dbReference type="InterPro" id="IPR052511">
    <property type="entry name" value="ATP-dep_Helicase"/>
</dbReference>
<evidence type="ECO:0000256" key="2">
    <source>
        <dbReference type="ARBA" id="ARBA00022763"/>
    </source>
</evidence>
<comment type="caution">
    <text evidence="12">The sequence shown here is derived from an EMBL/GenBank/DDBJ whole genome shotgun (WGS) entry which is preliminary data.</text>
</comment>
<name>A0A848H0Z1_9BURK</name>
<evidence type="ECO:0000256" key="3">
    <source>
        <dbReference type="ARBA" id="ARBA00022801"/>
    </source>
</evidence>
<dbReference type="RefSeq" id="WP_169418759.1">
    <property type="nucleotide sequence ID" value="NZ_JABBFX010000001.1"/>
</dbReference>
<keyword evidence="13" id="KW-1185">Reference proteome</keyword>
<gene>
    <name evidence="12" type="ORF">HHL11_12850</name>
</gene>
<keyword evidence="4 12" id="KW-0347">Helicase</keyword>
<feature type="domain" description="Helicase ATP-binding" evidence="10">
    <location>
        <begin position="29"/>
        <end position="223"/>
    </location>
</feature>
<dbReference type="Pfam" id="PF23234">
    <property type="entry name" value="WHD_4th_Lhr"/>
    <property type="match status" value="1"/>
</dbReference>
<feature type="region of interest" description="Disordered" evidence="9">
    <location>
        <begin position="1238"/>
        <end position="1258"/>
    </location>
</feature>
<dbReference type="Pfam" id="PF23235">
    <property type="entry name" value="WHD_3rd_Lhr"/>
    <property type="match status" value="1"/>
</dbReference>
<evidence type="ECO:0000313" key="12">
    <source>
        <dbReference type="EMBL" id="NML44646.1"/>
    </source>
</evidence>
<organism evidence="12 13">
    <name type="scientific">Ramlibacter agri</name>
    <dbReference type="NCBI Taxonomy" id="2728837"/>
    <lineage>
        <taxon>Bacteria</taxon>
        <taxon>Pseudomonadati</taxon>
        <taxon>Pseudomonadota</taxon>
        <taxon>Betaproteobacteria</taxon>
        <taxon>Burkholderiales</taxon>
        <taxon>Comamonadaceae</taxon>
        <taxon>Ramlibacter</taxon>
    </lineage>
</organism>
<dbReference type="InterPro" id="IPR014001">
    <property type="entry name" value="Helicase_ATP-bd"/>
</dbReference>
<dbReference type="InterPro" id="IPR055368">
    <property type="entry name" value="WH3_Lhr"/>
</dbReference>
<dbReference type="GO" id="GO:0005524">
    <property type="term" value="F:ATP binding"/>
    <property type="evidence" value="ECO:0007669"/>
    <property type="project" value="UniProtKB-KW"/>
</dbReference>
<keyword evidence="1" id="KW-0547">Nucleotide-binding</keyword>
<dbReference type="EMBL" id="JABBFX010000001">
    <property type="protein sequence ID" value="NML44646.1"/>
    <property type="molecule type" value="Genomic_DNA"/>
</dbReference>
<dbReference type="Pfam" id="PF08494">
    <property type="entry name" value="DEAD_assoc"/>
    <property type="match status" value="1"/>
</dbReference>
<proteinExistence type="predicted"/>
<dbReference type="GO" id="GO:0003677">
    <property type="term" value="F:DNA binding"/>
    <property type="evidence" value="ECO:0007669"/>
    <property type="project" value="UniProtKB-KW"/>
</dbReference>
<evidence type="ECO:0000256" key="1">
    <source>
        <dbReference type="ARBA" id="ARBA00022741"/>
    </source>
</evidence>
<dbReference type="PANTHER" id="PTHR47962:SF5">
    <property type="entry name" value="ATP-DEPENDENT HELICASE LHR-RELATED"/>
    <property type="match status" value="1"/>
</dbReference>
<keyword evidence="5" id="KW-0067">ATP-binding</keyword>
<dbReference type="Pfam" id="PF19306">
    <property type="entry name" value="WHD_Lhr"/>
    <property type="match status" value="1"/>
</dbReference>
<dbReference type="SMART" id="SM00490">
    <property type="entry name" value="HELICc"/>
    <property type="match status" value="1"/>
</dbReference>
<evidence type="ECO:0000256" key="5">
    <source>
        <dbReference type="ARBA" id="ARBA00022840"/>
    </source>
</evidence>
<dbReference type="InterPro" id="IPR011545">
    <property type="entry name" value="DEAD/DEAH_box_helicase_dom"/>
</dbReference>
<feature type="region of interest" description="Disordered" evidence="9">
    <location>
        <begin position="110"/>
        <end position="129"/>
    </location>
</feature>
<dbReference type="InterPro" id="IPR001650">
    <property type="entry name" value="Helicase_C-like"/>
</dbReference>
<accession>A0A848H0Z1</accession>
<feature type="domain" description="Helicase C-terminal" evidence="11">
    <location>
        <begin position="256"/>
        <end position="407"/>
    </location>
</feature>
<reference evidence="12 13" key="1">
    <citation type="submission" date="2020-04" db="EMBL/GenBank/DDBJ databases">
        <title>Ramlibacter sp. G-1-2-2 isolated from soil.</title>
        <authorList>
            <person name="Dahal R.H."/>
        </authorList>
    </citation>
    <scope>NUCLEOTIDE SEQUENCE [LARGE SCALE GENOMIC DNA]</scope>
    <source>
        <strain evidence="12 13">G-1-2-2</strain>
    </source>
</reference>
<keyword evidence="2" id="KW-0227">DNA damage</keyword>
<dbReference type="InterPro" id="IPR013701">
    <property type="entry name" value="Lhr-like_DEAD/DEAH_assoc"/>
</dbReference>
<dbReference type="Gene3D" id="3.40.50.300">
    <property type="entry name" value="P-loop containing nucleotide triphosphate hydrolases"/>
    <property type="match status" value="2"/>
</dbReference>
<dbReference type="CDD" id="cd17922">
    <property type="entry name" value="DEXHc_LHR-like"/>
    <property type="match status" value="1"/>
</dbReference>
<dbReference type="PANTHER" id="PTHR47962">
    <property type="entry name" value="ATP-DEPENDENT HELICASE LHR-RELATED-RELATED"/>
    <property type="match status" value="1"/>
</dbReference>
<evidence type="ECO:0000256" key="9">
    <source>
        <dbReference type="SAM" id="MobiDB-lite"/>
    </source>
</evidence>
<dbReference type="InterPro" id="IPR027417">
    <property type="entry name" value="P-loop_NTPase"/>
</dbReference>
<keyword evidence="6" id="KW-0238">DNA-binding</keyword>
<sequence>MKTLPFHPAVSAWLEGRFGQPTEVQEQAWAVTSQRRHALIAAPTGSGKTLAAFLSAIDELVREGLSTGLSNEVHVLYVSPLKALSNDIRKNLQEPLAGISAQLAAQGLPDPGIRSAVRTGDTPQAERERMRRAPPHILVTTPESLYILLGSESGRAMLKSVKSVIVDELHAVAGSKRGSHLMLSLERLEALCTAPPVRIGLSATVKPLQEMAQFLLGQRDEPIAIIDAGHIRERDLAIEVPRSPLGAVMPTEVWAELYDRLAELVVQHRTTLIFVNQRRTAERVARHLAERLGEEHVTAHHGSLAREHRLNAEQRLKQGELKALVATSSLELGIDIGDIDLVCQMGSPRAVNAFLQRVGRAGHAIGAIPKGRLFPLALDDLLECTALLHAVDRGELDRIRVPEKPLDALAQHVVAETACREWPLDALYESLKRAQPYRALTLHEFEQVVQMLADGYSTRRGRRGAYLHYDAVNRMLRARKGARLAAVTNAGVIPDQFDYDVVLQPEGHKVGTLNEDFAFESLPGDIFQLGNTSYRIAKIETGKVMVEDARGLPPSMPFWLGETLGRSDELCEAVSRVCETADRLLADGGVPACATWLRDALHLPLAAAEQLALYLASAWQALGVLPSRQHIVLERFFDEVGDTHLVIHSPYGSRINKAWGLALRKRMCRKFNFELQASALEDSIVLSLGPTHSFALEEVRHYLKSATARDVLVQALLDAPMFGTRWRWNATASLAVRRMNGGRKVPPQFQRSDAEDLLTVVFPDQIACAENLVGEREIPDHPLVAQTLHDCLQETMDAEGFVALLKRIEAGEVEVSTRELATPSPLSHAILNARPFAFLDDGAAEERRTKAVRTQPISELQSAQDVGRLDPQAIAQVREDAWPEIESAEELHDALVVHGFLAVDEAPQLEFAQALAQQRRITRLQTPAGALYVAAERLHEMLAVFPGALLSPPIAAVNGTQPTREDALRELLRGRLDLLGPVTAEALGAPLDLGADEVLPVLFTLEAEGAVMRGAFTSPLASEWCDRRLLARIHRLTRDKLRAEIQPVPPAQFLRFLFQWHQLAGSEGDERRQGEAGLADVLRQLEGHAAPAGAWEEDLLPARVGDYQPAMLDRLCAVGRVAWWRPAEGGEAAARKSGPIRGTPVLLCERDAMPHWQQAAGATPVDESVLSGPARVVLDLLRQHGASFFPDLQRDARMLGTQVEQALSELVAHGLVTCDSFAGLRTLVMPSDKRNKLRRRNRDPIDDAGRWSLTRSPRPVEPVPGALAAPHVEHIARVLLRRYGVLFRKLLEREEGLPPWRELYYVLRRLEARGEVRGGRFVSGFSGEQFALPEAATALRRISRTPGRERVAISAVDPLNLAGILTPGEKVPRLPGNRLLFEGGVPVAVQSGGDVRYLQALEPAAQWEVKNLLIRRQQPASYILPPPGLS</sequence>
<keyword evidence="7" id="KW-0234">DNA repair</keyword>
<dbReference type="SMART" id="SM00487">
    <property type="entry name" value="DEXDc"/>
    <property type="match status" value="1"/>
</dbReference>
<dbReference type="Pfam" id="PF00270">
    <property type="entry name" value="DEAD"/>
    <property type="match status" value="1"/>
</dbReference>
<dbReference type="GO" id="GO:0006281">
    <property type="term" value="P:DNA repair"/>
    <property type="evidence" value="ECO:0007669"/>
    <property type="project" value="UniProtKB-KW"/>
</dbReference>
<dbReference type="Proteomes" id="UP000541185">
    <property type="component" value="Unassembled WGS sequence"/>
</dbReference>
<evidence type="ECO:0000256" key="7">
    <source>
        <dbReference type="ARBA" id="ARBA00023204"/>
    </source>
</evidence>
<dbReference type="GO" id="GO:0004386">
    <property type="term" value="F:helicase activity"/>
    <property type="evidence" value="ECO:0007669"/>
    <property type="project" value="UniProtKB-KW"/>
</dbReference>
<dbReference type="CDD" id="cd18796">
    <property type="entry name" value="SF2_C_LHR"/>
    <property type="match status" value="1"/>
</dbReference>
<evidence type="ECO:0000256" key="8">
    <source>
        <dbReference type="ARBA" id="ARBA00023235"/>
    </source>
</evidence>
<evidence type="ECO:0000259" key="11">
    <source>
        <dbReference type="PROSITE" id="PS51194"/>
    </source>
</evidence>
<dbReference type="InterPro" id="IPR055367">
    <property type="entry name" value="WH4_Lhr"/>
</dbReference>
<keyword evidence="3" id="KW-0378">Hydrolase</keyword>
<dbReference type="PROSITE" id="PS51194">
    <property type="entry name" value="HELICASE_CTER"/>
    <property type="match status" value="1"/>
</dbReference>
<dbReference type="PROSITE" id="PS51192">
    <property type="entry name" value="HELICASE_ATP_BIND_1"/>
    <property type="match status" value="1"/>
</dbReference>
<protein>
    <submittedName>
        <fullName evidence="12">DEAD/DEAH box helicase</fullName>
    </submittedName>
</protein>
<evidence type="ECO:0000256" key="4">
    <source>
        <dbReference type="ARBA" id="ARBA00022806"/>
    </source>
</evidence>
<keyword evidence="8" id="KW-0413">Isomerase</keyword>
<evidence type="ECO:0000256" key="6">
    <source>
        <dbReference type="ARBA" id="ARBA00023125"/>
    </source>
</evidence>
<evidence type="ECO:0000259" key="10">
    <source>
        <dbReference type="PROSITE" id="PS51192"/>
    </source>
</evidence>
<dbReference type="SUPFAM" id="SSF52540">
    <property type="entry name" value="P-loop containing nucleoside triphosphate hydrolases"/>
    <property type="match status" value="1"/>
</dbReference>
<evidence type="ECO:0000313" key="13">
    <source>
        <dbReference type="Proteomes" id="UP000541185"/>
    </source>
</evidence>
<dbReference type="InterPro" id="IPR045628">
    <property type="entry name" value="Lhr_WH_dom"/>
</dbReference>
<dbReference type="Pfam" id="PF00271">
    <property type="entry name" value="Helicase_C"/>
    <property type="match status" value="1"/>
</dbReference>
<dbReference type="GO" id="GO:0016887">
    <property type="term" value="F:ATP hydrolysis activity"/>
    <property type="evidence" value="ECO:0007669"/>
    <property type="project" value="TreeGrafter"/>
</dbReference>